<organism evidence="2 3">
    <name type="scientific">Apolygus lucorum</name>
    <name type="common">Small green plant bug</name>
    <name type="synonym">Lygocoris lucorum</name>
    <dbReference type="NCBI Taxonomy" id="248454"/>
    <lineage>
        <taxon>Eukaryota</taxon>
        <taxon>Metazoa</taxon>
        <taxon>Ecdysozoa</taxon>
        <taxon>Arthropoda</taxon>
        <taxon>Hexapoda</taxon>
        <taxon>Insecta</taxon>
        <taxon>Pterygota</taxon>
        <taxon>Neoptera</taxon>
        <taxon>Paraneoptera</taxon>
        <taxon>Hemiptera</taxon>
        <taxon>Heteroptera</taxon>
        <taxon>Panheteroptera</taxon>
        <taxon>Cimicomorpha</taxon>
        <taxon>Miridae</taxon>
        <taxon>Mirini</taxon>
        <taxon>Apolygus</taxon>
    </lineage>
</organism>
<evidence type="ECO:0000256" key="1">
    <source>
        <dbReference type="SAM" id="MobiDB-lite"/>
    </source>
</evidence>
<feature type="region of interest" description="Disordered" evidence="1">
    <location>
        <begin position="14"/>
        <end position="46"/>
    </location>
</feature>
<reference evidence="2" key="1">
    <citation type="journal article" date="2021" name="Mol. Ecol. Resour.">
        <title>Apolygus lucorum genome provides insights into omnivorousness and mesophyll feeding.</title>
        <authorList>
            <person name="Liu Y."/>
            <person name="Liu H."/>
            <person name="Wang H."/>
            <person name="Huang T."/>
            <person name="Liu B."/>
            <person name="Yang B."/>
            <person name="Yin L."/>
            <person name="Li B."/>
            <person name="Zhang Y."/>
            <person name="Zhang S."/>
            <person name="Jiang F."/>
            <person name="Zhang X."/>
            <person name="Ren Y."/>
            <person name="Wang B."/>
            <person name="Wang S."/>
            <person name="Lu Y."/>
            <person name="Wu K."/>
            <person name="Fan W."/>
            <person name="Wang G."/>
        </authorList>
    </citation>
    <scope>NUCLEOTIDE SEQUENCE</scope>
    <source>
        <strain evidence="2">12Hb</strain>
    </source>
</reference>
<dbReference type="EMBL" id="WIXP02000010">
    <property type="protein sequence ID" value="KAF6204478.1"/>
    <property type="molecule type" value="Genomic_DNA"/>
</dbReference>
<accession>A0A6A4JIX9</accession>
<keyword evidence="3" id="KW-1185">Reference proteome</keyword>
<evidence type="ECO:0000313" key="2">
    <source>
        <dbReference type="EMBL" id="KAF6204478.1"/>
    </source>
</evidence>
<sequence>MTKPKGIFKKKKSVFSGRPNWRSSPIPPMIPLSIQTPEPGSPPLEPATSTCSCSGSVWGRALLSFNKFCADYIMPPGLEVFWR</sequence>
<dbReference type="Proteomes" id="UP000466442">
    <property type="component" value="Unassembled WGS sequence"/>
</dbReference>
<protein>
    <submittedName>
        <fullName evidence="2">Uncharacterized protein</fullName>
    </submittedName>
</protein>
<comment type="caution">
    <text evidence="2">The sequence shown here is derived from an EMBL/GenBank/DDBJ whole genome shotgun (WGS) entry which is preliminary data.</text>
</comment>
<gene>
    <name evidence="2" type="ORF">GE061_002819</name>
</gene>
<dbReference type="AlphaFoldDB" id="A0A6A4JIX9"/>
<evidence type="ECO:0000313" key="3">
    <source>
        <dbReference type="Proteomes" id="UP000466442"/>
    </source>
</evidence>
<name>A0A6A4JIX9_APOLU</name>
<proteinExistence type="predicted"/>